<evidence type="ECO:0000313" key="12">
    <source>
        <dbReference type="EMBL" id="PNR38082.1"/>
    </source>
</evidence>
<dbReference type="STRING" id="3218.A9SID4"/>
<organism evidence="12">
    <name type="scientific">Physcomitrium patens</name>
    <name type="common">Spreading-leaved earth moss</name>
    <name type="synonym">Physcomitrella patens</name>
    <dbReference type="NCBI Taxonomy" id="3218"/>
    <lineage>
        <taxon>Eukaryota</taxon>
        <taxon>Viridiplantae</taxon>
        <taxon>Streptophyta</taxon>
        <taxon>Embryophyta</taxon>
        <taxon>Bryophyta</taxon>
        <taxon>Bryophytina</taxon>
        <taxon>Bryopsida</taxon>
        <taxon>Funariidae</taxon>
        <taxon>Funariales</taxon>
        <taxon>Funariaceae</taxon>
        <taxon>Physcomitrium</taxon>
    </lineage>
</organism>
<dbReference type="GO" id="GO:0090422">
    <property type="term" value="F:thiamine pyrophosphate transmembrane transporter activity"/>
    <property type="evidence" value="ECO:0007669"/>
    <property type="project" value="UniProtKB-ARBA"/>
</dbReference>
<dbReference type="PRINTS" id="PR00926">
    <property type="entry name" value="MITOCARRIER"/>
</dbReference>
<dbReference type="EnsemblPlants" id="Pp3c16_18800V3.1">
    <property type="protein sequence ID" value="Pp3c16_18800V3.1"/>
    <property type="gene ID" value="Pp3c16_18800"/>
</dbReference>
<evidence type="ECO:0000256" key="9">
    <source>
        <dbReference type="ARBA" id="ARBA00055350"/>
    </source>
</evidence>
<feature type="repeat" description="Solcar" evidence="10">
    <location>
        <begin position="123"/>
        <end position="209"/>
    </location>
</feature>
<dbReference type="GO" id="GO:0030974">
    <property type="term" value="P:thiamine pyrophosphate transmembrane transport"/>
    <property type="evidence" value="ECO:0000318"/>
    <property type="project" value="GO_Central"/>
</dbReference>
<dbReference type="SUPFAM" id="SSF103506">
    <property type="entry name" value="Mitochondrial carrier"/>
    <property type="match status" value="1"/>
</dbReference>
<evidence type="ECO:0000313" key="13">
    <source>
        <dbReference type="EnsemblPlants" id="Pp3c16_18800V3.1"/>
    </source>
</evidence>
<comment type="subcellular location">
    <subcellularLocation>
        <location evidence="1">Mitochondrion membrane</location>
        <topology evidence="1">Multi-pass membrane protein</topology>
    </subcellularLocation>
</comment>
<dbReference type="eggNOG" id="KOG0752">
    <property type="taxonomic scope" value="Eukaryota"/>
</dbReference>
<reference evidence="12 14" key="1">
    <citation type="journal article" date="2008" name="Science">
        <title>The Physcomitrella genome reveals evolutionary insights into the conquest of land by plants.</title>
        <authorList>
            <person name="Rensing S."/>
            <person name="Lang D."/>
            <person name="Zimmer A."/>
            <person name="Terry A."/>
            <person name="Salamov A."/>
            <person name="Shapiro H."/>
            <person name="Nishiyama T."/>
            <person name="Perroud P.-F."/>
            <person name="Lindquist E."/>
            <person name="Kamisugi Y."/>
            <person name="Tanahashi T."/>
            <person name="Sakakibara K."/>
            <person name="Fujita T."/>
            <person name="Oishi K."/>
            <person name="Shin-I T."/>
            <person name="Kuroki Y."/>
            <person name="Toyoda A."/>
            <person name="Suzuki Y."/>
            <person name="Hashimoto A."/>
            <person name="Yamaguchi K."/>
            <person name="Sugano A."/>
            <person name="Kohara Y."/>
            <person name="Fujiyama A."/>
            <person name="Anterola A."/>
            <person name="Aoki S."/>
            <person name="Ashton N."/>
            <person name="Barbazuk W.B."/>
            <person name="Barker E."/>
            <person name="Bennetzen J."/>
            <person name="Bezanilla M."/>
            <person name="Blankenship R."/>
            <person name="Cho S.H."/>
            <person name="Dutcher S."/>
            <person name="Estelle M."/>
            <person name="Fawcett J.A."/>
            <person name="Gundlach H."/>
            <person name="Hanada K."/>
            <person name="Heyl A."/>
            <person name="Hicks K.A."/>
            <person name="Hugh J."/>
            <person name="Lohr M."/>
            <person name="Mayer K."/>
            <person name="Melkozernov A."/>
            <person name="Murata T."/>
            <person name="Nelson D."/>
            <person name="Pils B."/>
            <person name="Prigge M."/>
            <person name="Reiss B."/>
            <person name="Renner T."/>
            <person name="Rombauts S."/>
            <person name="Rushton P."/>
            <person name="Sanderfoot A."/>
            <person name="Schween G."/>
            <person name="Shiu S.-H."/>
            <person name="Stueber K."/>
            <person name="Theodoulou F.L."/>
            <person name="Tu H."/>
            <person name="Van de Peer Y."/>
            <person name="Verrier P.J."/>
            <person name="Waters E."/>
            <person name="Wood A."/>
            <person name="Yang L."/>
            <person name="Cove D."/>
            <person name="Cuming A."/>
            <person name="Hasebe M."/>
            <person name="Lucas S."/>
            <person name="Mishler D.B."/>
            <person name="Reski R."/>
            <person name="Grigoriev I."/>
            <person name="Quatrano R.S."/>
            <person name="Boore J.L."/>
        </authorList>
    </citation>
    <scope>NUCLEOTIDE SEQUENCE [LARGE SCALE GENOMIC DNA]</scope>
    <source>
        <strain evidence="13 14">cv. Gransden 2004</strain>
    </source>
</reference>
<dbReference type="Proteomes" id="UP000006727">
    <property type="component" value="Chromosome 16"/>
</dbReference>
<dbReference type="OrthoDB" id="18574at2759"/>
<feature type="repeat" description="Solcar" evidence="10">
    <location>
        <begin position="225"/>
        <end position="322"/>
    </location>
</feature>
<keyword evidence="7" id="KW-0496">Mitochondrion</keyword>
<evidence type="ECO:0000256" key="4">
    <source>
        <dbReference type="ARBA" id="ARBA00022692"/>
    </source>
</evidence>
<keyword evidence="5" id="KW-0677">Repeat</keyword>
<dbReference type="Gene3D" id="1.50.40.10">
    <property type="entry name" value="Mitochondrial carrier domain"/>
    <property type="match status" value="1"/>
</dbReference>
<keyword evidence="14" id="KW-1185">Reference proteome</keyword>
<name>A9SID4_PHYPA</name>
<dbReference type="EMBL" id="ABEU02000016">
    <property type="protein sequence ID" value="PNR38082.1"/>
    <property type="molecule type" value="Genomic_DNA"/>
</dbReference>
<dbReference type="GO" id="GO:0015234">
    <property type="term" value="F:thiamine transmembrane transporter activity"/>
    <property type="evidence" value="ECO:0000318"/>
    <property type="project" value="GO_Central"/>
</dbReference>
<comment type="function">
    <text evidence="9">Mitochondrial transporter that mediates uptake of thiamine diphosphate (ThDP) into mitochondria.</text>
</comment>
<keyword evidence="4 10" id="KW-0812">Transmembrane</keyword>
<dbReference type="Gramene" id="Pp3c16_18800V3.2">
    <property type="protein sequence ID" value="Pp3c16_18800V3.2"/>
    <property type="gene ID" value="Pp3c16_18800"/>
</dbReference>
<dbReference type="PaxDb" id="3218-PP1S81_164V6.1"/>
<sequence>MGGHGDSSLHSSTMDAVAGAVAGGIARTVVSPLDVIKIRFQIQLEPTSSRNIFSKGGASASVMSKYTGVMQAAHVIVREEGVRGLWRGNIPALLLQMPYTAIQFVVKSNADSLVAGSPQAARHKGLMSFLGGSLAGTAATIGSYPFDLLRTVLASQGEPKVYPNMRSVMVDIYKRKGVTGFYAGLTPTLMEIVPYAGLQFGFYDSLRRWALTLNPLKEDGEHTPLSSTQNFWCGFGAGLFAKLCCHPLDVIKKRYQVEGLMRDIRYGARIEEKAYKGVGDAIRRILAEEGLKGLYKGTLPSIVKAAPNSALTFYVYESTKHWLTSRS</sequence>
<dbReference type="InterPro" id="IPR018108">
    <property type="entry name" value="MCP_transmembrane"/>
</dbReference>
<evidence type="ECO:0000256" key="3">
    <source>
        <dbReference type="ARBA" id="ARBA00022448"/>
    </source>
</evidence>
<dbReference type="KEGG" id="ppp:112293139"/>
<dbReference type="OMA" id="MYVCYGA"/>
<evidence type="ECO:0000256" key="8">
    <source>
        <dbReference type="ARBA" id="ARBA00023136"/>
    </source>
</evidence>
<evidence type="ECO:0000256" key="2">
    <source>
        <dbReference type="ARBA" id="ARBA00006375"/>
    </source>
</evidence>
<dbReference type="GO" id="GO:0005743">
    <property type="term" value="C:mitochondrial inner membrane"/>
    <property type="evidence" value="ECO:0000318"/>
    <property type="project" value="GO_Central"/>
</dbReference>
<evidence type="ECO:0008006" key="15">
    <source>
        <dbReference type="Google" id="ProtNLM"/>
    </source>
</evidence>
<dbReference type="FunFam" id="1.50.40.10:FF:000011">
    <property type="entry name" value="Mitochondrial thiamine pyrophosphate carrier 1"/>
    <property type="match status" value="1"/>
</dbReference>
<dbReference type="InterPro" id="IPR002067">
    <property type="entry name" value="MCP"/>
</dbReference>
<accession>A9SID4</accession>
<reference evidence="13" key="3">
    <citation type="submission" date="2020-12" db="UniProtKB">
        <authorList>
            <consortium name="EnsemblPlants"/>
        </authorList>
    </citation>
    <scope>IDENTIFICATION</scope>
</reference>
<evidence type="ECO:0000256" key="11">
    <source>
        <dbReference type="RuleBase" id="RU000488"/>
    </source>
</evidence>
<dbReference type="EnsemblPlants" id="Pp3c16_18800V3.2">
    <property type="protein sequence ID" value="Pp3c16_18800V3.2"/>
    <property type="gene ID" value="Pp3c16_18800"/>
</dbReference>
<dbReference type="PROSITE" id="PS50920">
    <property type="entry name" value="SOLCAR"/>
    <property type="match status" value="3"/>
</dbReference>
<evidence type="ECO:0000256" key="1">
    <source>
        <dbReference type="ARBA" id="ARBA00004225"/>
    </source>
</evidence>
<gene>
    <name evidence="13" type="primary">LOC112293139</name>
    <name evidence="12" type="ORF">PHYPA_021193</name>
</gene>
<protein>
    <recommendedName>
        <fullName evidence="15">Mitochondrial carrier protein</fullName>
    </recommendedName>
</protein>
<evidence type="ECO:0000256" key="5">
    <source>
        <dbReference type="ARBA" id="ARBA00022737"/>
    </source>
</evidence>
<comment type="similarity">
    <text evidence="2 11">Belongs to the mitochondrial carrier (TC 2.A.29) family.</text>
</comment>
<dbReference type="RefSeq" id="XP_024398037.1">
    <property type="nucleotide sequence ID" value="XM_024542269.2"/>
</dbReference>
<reference evidence="12 14" key="2">
    <citation type="journal article" date="2018" name="Plant J.">
        <title>The Physcomitrella patens chromosome-scale assembly reveals moss genome structure and evolution.</title>
        <authorList>
            <person name="Lang D."/>
            <person name="Ullrich K.K."/>
            <person name="Murat F."/>
            <person name="Fuchs J."/>
            <person name="Jenkins J."/>
            <person name="Haas F.B."/>
            <person name="Piednoel M."/>
            <person name="Gundlach H."/>
            <person name="Van Bel M."/>
            <person name="Meyberg R."/>
            <person name="Vives C."/>
            <person name="Morata J."/>
            <person name="Symeonidi A."/>
            <person name="Hiss M."/>
            <person name="Muchero W."/>
            <person name="Kamisugi Y."/>
            <person name="Saleh O."/>
            <person name="Blanc G."/>
            <person name="Decker E.L."/>
            <person name="van Gessel N."/>
            <person name="Grimwood J."/>
            <person name="Hayes R.D."/>
            <person name="Graham S.W."/>
            <person name="Gunter L.E."/>
            <person name="McDaniel S.F."/>
            <person name="Hoernstein S.N.W."/>
            <person name="Larsson A."/>
            <person name="Li F.W."/>
            <person name="Perroud P.F."/>
            <person name="Phillips J."/>
            <person name="Ranjan P."/>
            <person name="Rokshar D.S."/>
            <person name="Rothfels C.J."/>
            <person name="Schneider L."/>
            <person name="Shu S."/>
            <person name="Stevenson D.W."/>
            <person name="Thummler F."/>
            <person name="Tillich M."/>
            <person name="Villarreal Aguilar J.C."/>
            <person name="Widiez T."/>
            <person name="Wong G.K."/>
            <person name="Wymore A."/>
            <person name="Zhang Y."/>
            <person name="Zimmer A.D."/>
            <person name="Quatrano R.S."/>
            <person name="Mayer K.F.X."/>
            <person name="Goodstein D."/>
            <person name="Casacuberta J.M."/>
            <person name="Vandepoele K."/>
            <person name="Reski R."/>
            <person name="Cuming A.C."/>
            <person name="Tuskan G.A."/>
            <person name="Maumus F."/>
            <person name="Salse J."/>
            <person name="Schmutz J."/>
            <person name="Rensing S.A."/>
        </authorList>
    </citation>
    <scope>NUCLEOTIDE SEQUENCE [LARGE SCALE GENOMIC DNA]</scope>
    <source>
        <strain evidence="13 14">cv. Gransden 2004</strain>
    </source>
</reference>
<dbReference type="FunCoup" id="A9SID4">
    <property type="interactions" value="2339"/>
</dbReference>
<dbReference type="Pfam" id="PF00153">
    <property type="entry name" value="Mito_carr"/>
    <property type="match status" value="3"/>
</dbReference>
<dbReference type="GeneID" id="112293139"/>
<keyword evidence="6" id="KW-1133">Transmembrane helix</keyword>
<dbReference type="PANTHER" id="PTHR24089">
    <property type="entry name" value="SOLUTE CARRIER FAMILY 25"/>
    <property type="match status" value="1"/>
</dbReference>
<proteinExistence type="inferred from homology"/>
<evidence type="ECO:0000256" key="10">
    <source>
        <dbReference type="PROSITE-ProRule" id="PRU00282"/>
    </source>
</evidence>
<keyword evidence="8 10" id="KW-0472">Membrane</keyword>
<dbReference type="AlphaFoldDB" id="A9SID4"/>
<evidence type="ECO:0000256" key="6">
    <source>
        <dbReference type="ARBA" id="ARBA00022989"/>
    </source>
</evidence>
<evidence type="ECO:0000256" key="7">
    <source>
        <dbReference type="ARBA" id="ARBA00023128"/>
    </source>
</evidence>
<feature type="repeat" description="Solcar" evidence="10">
    <location>
        <begin position="10"/>
        <end position="113"/>
    </location>
</feature>
<keyword evidence="3 11" id="KW-0813">Transport</keyword>
<dbReference type="InterPro" id="IPR023395">
    <property type="entry name" value="MCP_dom_sf"/>
</dbReference>
<evidence type="ECO:0000313" key="14">
    <source>
        <dbReference type="Proteomes" id="UP000006727"/>
    </source>
</evidence>
<dbReference type="Gramene" id="Pp3c16_18800V3.1">
    <property type="protein sequence ID" value="Pp3c16_18800V3.1"/>
    <property type="gene ID" value="Pp3c16_18800"/>
</dbReference>